<dbReference type="Pfam" id="PF00174">
    <property type="entry name" value="Oxidored_molyb"/>
    <property type="match status" value="1"/>
</dbReference>
<sequence length="525" mass="54742">MPWWSALAGIASGLVLLALSGLCSLAFSSSSAPLIAVGGAFVDVVPAWLKDLVIGLFGTRDKLVLDISMLLVYAVVTGLIGVLGARHPRAAAVLLALLGAAAGVFVFTRAQNSAADVVPTLVGTVLAVVILRALLSRSGPSPSAHGHGGRDKPAPATAPSPAAPTSPADAPPRRALIAGTGVLAAIVAAGAQGIATSRDLSRKVAQFVLPTPRKRAAPIPAGAQVDVAGMPPFVTPNGDFYRIDTALAVPRVDPTSWSLRIHGLVDQEIELDFSQLLAEPMIESHVTLTCVSNVVGGDLAGNATWIGVPVARLLERAGVQDGADMVLSRSTDGFTASTPLEALTDGRDSLLAVGMNGSPLPPEHGYPVRMVVPGLYGYVSATKWLTELTVTRFADQTAYWTSRGWSERGPIKTASRIDVPREGKDLEVDGDGAVMLGGTAWAQHRGVRAVQVQIDDGDWLDAELGTAVTSDTWTQWALRWADARPGKHTARVRATDGTGELQTSQHADPAPNGSSGWHTIRFTVA</sequence>
<dbReference type="SUPFAM" id="SSF81296">
    <property type="entry name" value="E set domains"/>
    <property type="match status" value="1"/>
</dbReference>
<reference evidence="4 5" key="1">
    <citation type="submission" date="2020-12" db="EMBL/GenBank/DDBJ databases">
        <title>Brachybacterium sp. MASK1Z-5, whole genome shotgun sequence.</title>
        <authorList>
            <person name="Tuo L."/>
        </authorList>
    </citation>
    <scope>NUCLEOTIDE SEQUENCE [LARGE SCALE GENOMIC DNA]</scope>
    <source>
        <strain evidence="4 5">MASK1Z-5</strain>
    </source>
</reference>
<dbReference type="PANTHER" id="PTHR19372">
    <property type="entry name" value="SULFITE REDUCTASE"/>
    <property type="match status" value="1"/>
</dbReference>
<accession>A0ABS1B9P1</accession>
<gene>
    <name evidence="4" type="ORF">I8D64_08200</name>
</gene>
<feature type="compositionally biased region" description="Polar residues" evidence="1">
    <location>
        <begin position="500"/>
        <end position="516"/>
    </location>
</feature>
<dbReference type="InterPro" id="IPR000572">
    <property type="entry name" value="OxRdtase_Mopterin-bd_dom"/>
</dbReference>
<keyword evidence="2" id="KW-0472">Membrane</keyword>
<dbReference type="Gene3D" id="3.90.420.10">
    <property type="entry name" value="Oxidoreductase, molybdopterin-binding domain"/>
    <property type="match status" value="1"/>
</dbReference>
<evidence type="ECO:0000256" key="2">
    <source>
        <dbReference type="SAM" id="Phobius"/>
    </source>
</evidence>
<feature type="transmembrane region" description="Helical" evidence="2">
    <location>
        <begin position="90"/>
        <end position="111"/>
    </location>
</feature>
<dbReference type="Proteomes" id="UP000612352">
    <property type="component" value="Unassembled WGS sequence"/>
</dbReference>
<comment type="caution">
    <text evidence="4">The sequence shown here is derived from an EMBL/GenBank/DDBJ whole genome shotgun (WGS) entry which is preliminary data.</text>
</comment>
<feature type="domain" description="Oxidoreductase molybdopterin-binding" evidence="3">
    <location>
        <begin position="247"/>
        <end position="397"/>
    </location>
</feature>
<evidence type="ECO:0000313" key="5">
    <source>
        <dbReference type="Proteomes" id="UP000612352"/>
    </source>
</evidence>
<dbReference type="SUPFAM" id="SSF56524">
    <property type="entry name" value="Oxidoreductase molybdopterin-binding domain"/>
    <property type="match status" value="1"/>
</dbReference>
<evidence type="ECO:0000256" key="1">
    <source>
        <dbReference type="SAM" id="MobiDB-lite"/>
    </source>
</evidence>
<organism evidence="4 5">
    <name type="scientific">Brachybacterium halotolerans</name>
    <dbReference type="NCBI Taxonomy" id="2795215"/>
    <lineage>
        <taxon>Bacteria</taxon>
        <taxon>Bacillati</taxon>
        <taxon>Actinomycetota</taxon>
        <taxon>Actinomycetes</taxon>
        <taxon>Micrococcales</taxon>
        <taxon>Dermabacteraceae</taxon>
        <taxon>Brachybacterium</taxon>
    </lineage>
</organism>
<name>A0ABS1B9P1_9MICO</name>
<keyword evidence="5" id="KW-1185">Reference proteome</keyword>
<feature type="transmembrane region" description="Helical" evidence="2">
    <location>
        <begin position="64"/>
        <end position="83"/>
    </location>
</feature>
<dbReference type="PANTHER" id="PTHR19372:SF7">
    <property type="entry name" value="SULFITE OXIDASE, MITOCHONDRIAL"/>
    <property type="match status" value="1"/>
</dbReference>
<feature type="region of interest" description="Disordered" evidence="1">
    <location>
        <begin position="139"/>
        <end position="171"/>
    </location>
</feature>
<keyword evidence="2" id="KW-1133">Transmembrane helix</keyword>
<dbReference type="InterPro" id="IPR014756">
    <property type="entry name" value="Ig_E-set"/>
</dbReference>
<feature type="transmembrane region" description="Helical" evidence="2">
    <location>
        <begin position="117"/>
        <end position="135"/>
    </location>
</feature>
<evidence type="ECO:0000259" key="3">
    <source>
        <dbReference type="Pfam" id="PF00174"/>
    </source>
</evidence>
<dbReference type="Gene3D" id="2.60.40.650">
    <property type="match status" value="1"/>
</dbReference>
<dbReference type="EMBL" id="JAEDAJ010000003">
    <property type="protein sequence ID" value="MBK0331382.1"/>
    <property type="molecule type" value="Genomic_DNA"/>
</dbReference>
<keyword evidence="2" id="KW-0812">Transmembrane</keyword>
<proteinExistence type="predicted"/>
<protein>
    <submittedName>
        <fullName evidence="4">Molybdopterin-dependent oxidoreductase</fullName>
    </submittedName>
</protein>
<dbReference type="InterPro" id="IPR036374">
    <property type="entry name" value="OxRdtase_Mopterin-bd_sf"/>
</dbReference>
<evidence type="ECO:0000313" key="4">
    <source>
        <dbReference type="EMBL" id="MBK0331382.1"/>
    </source>
</evidence>
<feature type="region of interest" description="Disordered" evidence="1">
    <location>
        <begin position="491"/>
        <end position="516"/>
    </location>
</feature>